<reference evidence="3 4" key="1">
    <citation type="submission" date="2024-08" db="EMBL/GenBank/DDBJ databases">
        <title>Insights into the chromosomal genome structure of Flemingia macrophylla.</title>
        <authorList>
            <person name="Ding Y."/>
            <person name="Zhao Y."/>
            <person name="Bi W."/>
            <person name="Wu M."/>
            <person name="Zhao G."/>
            <person name="Gong Y."/>
            <person name="Li W."/>
            <person name="Zhang P."/>
        </authorList>
    </citation>
    <scope>NUCLEOTIDE SEQUENCE [LARGE SCALE GENOMIC DNA]</scope>
    <source>
        <strain evidence="3">DYQJB</strain>
        <tissue evidence="3">Leaf</tissue>
    </source>
</reference>
<evidence type="ECO:0000259" key="2">
    <source>
        <dbReference type="PROSITE" id="PS50206"/>
    </source>
</evidence>
<feature type="region of interest" description="Disordered" evidence="1">
    <location>
        <begin position="659"/>
        <end position="689"/>
    </location>
</feature>
<accession>A0ABD1M9X4</accession>
<name>A0ABD1M9X4_9FABA</name>
<sequence>MFSVSSYPSANILSHSCYGSLVPVYLSGCFGNSWCLSGVSISITIPLFGGLHPIRKDLENRCVGEEGGHLASQYGTHSLRNSFAVQASKTVFASISSSTESGYITSSWGYLPVTTDGHQLLSNGEVRHIERYSLSTVPVNFAEQSIEGSNTLVAPAPPETLSSTDITPEKFAPSPSSIDVDNESLASTKASVGDLVAGTNESFNASINKWEDALRSSLDAANSFVDSVVKTATKSVDNAFGKAFSAIDQTGELTNKKLTSFSSGLSGVTNKAPAVAINVLRRTIVVVESSLTSGASYVVYLYGSAKELLPAGIRDTVSVYEDKATEILRPVGSATQRIYMAVYSLEKSLGLDPNDPIIPFIVFVGSSATLWAFYWLWTYGGYSGDLSPKSALELLAEDSNAALIDEMREKDGIPDLRRAARFRYASIIPLEVDSSIRKLLKGGRDLDDSLIAAIIRNLKIVKDSSRVIVLDADGTRSKGIARSLRKIGVKASLSIPAAIFAAKSLIYYIKFLAEFSFNPYVVQGGFQSWTKQGVRIKELKPETALSILNEEAEAILEDVSPSPLQLLGYGTGLLAGLYALLEWEKTLQLIGAFSLGLTIYLRVSSYEKSEDLRQDVRLLLTPIRLGAQAFSWAAGKLESNGLGLPTSPSSLDVQNRVLQAAAKHESQPSDSEGNQDPVPDSTVPLNQNV</sequence>
<dbReference type="Proteomes" id="UP001603857">
    <property type="component" value="Unassembled WGS sequence"/>
</dbReference>
<dbReference type="PANTHER" id="PTHR34209:SF3">
    <property type="entry name" value="RHODANESE_CELL CYCLE CONTROL PHOSPHATASE SUPERFAMILY PROTEIN"/>
    <property type="match status" value="1"/>
</dbReference>
<dbReference type="PROSITE" id="PS50206">
    <property type="entry name" value="RHODANESE_3"/>
    <property type="match status" value="1"/>
</dbReference>
<dbReference type="InterPro" id="IPR001763">
    <property type="entry name" value="Rhodanese-like_dom"/>
</dbReference>
<evidence type="ECO:0000313" key="3">
    <source>
        <dbReference type="EMBL" id="KAL2332604.1"/>
    </source>
</evidence>
<keyword evidence="4" id="KW-1185">Reference proteome</keyword>
<evidence type="ECO:0000313" key="4">
    <source>
        <dbReference type="Proteomes" id="UP001603857"/>
    </source>
</evidence>
<dbReference type="AlphaFoldDB" id="A0ABD1M9X4"/>
<gene>
    <name evidence="3" type="ORF">Fmac_013817</name>
</gene>
<dbReference type="InterPro" id="IPR044690">
    <property type="entry name" value="CAS_plant"/>
</dbReference>
<evidence type="ECO:0000256" key="1">
    <source>
        <dbReference type="SAM" id="MobiDB-lite"/>
    </source>
</evidence>
<feature type="domain" description="Rhodanese" evidence="2">
    <location>
        <begin position="451"/>
        <end position="538"/>
    </location>
</feature>
<dbReference type="EMBL" id="JBGMDY010000005">
    <property type="protein sequence ID" value="KAL2332604.1"/>
    <property type="molecule type" value="Genomic_DNA"/>
</dbReference>
<dbReference type="PANTHER" id="PTHR34209">
    <property type="entry name" value="RHODANESE/CELL CYCLE CONTROL PHOSPHATASE SUPERFAMILY PROTEIN"/>
    <property type="match status" value="1"/>
</dbReference>
<proteinExistence type="predicted"/>
<organism evidence="3 4">
    <name type="scientific">Flemingia macrophylla</name>
    <dbReference type="NCBI Taxonomy" id="520843"/>
    <lineage>
        <taxon>Eukaryota</taxon>
        <taxon>Viridiplantae</taxon>
        <taxon>Streptophyta</taxon>
        <taxon>Embryophyta</taxon>
        <taxon>Tracheophyta</taxon>
        <taxon>Spermatophyta</taxon>
        <taxon>Magnoliopsida</taxon>
        <taxon>eudicotyledons</taxon>
        <taxon>Gunneridae</taxon>
        <taxon>Pentapetalae</taxon>
        <taxon>rosids</taxon>
        <taxon>fabids</taxon>
        <taxon>Fabales</taxon>
        <taxon>Fabaceae</taxon>
        <taxon>Papilionoideae</taxon>
        <taxon>50 kb inversion clade</taxon>
        <taxon>NPAAA clade</taxon>
        <taxon>indigoferoid/millettioid clade</taxon>
        <taxon>Phaseoleae</taxon>
        <taxon>Flemingia</taxon>
    </lineage>
</organism>
<dbReference type="InterPro" id="IPR036873">
    <property type="entry name" value="Rhodanese-like_dom_sf"/>
</dbReference>
<dbReference type="SUPFAM" id="SSF52821">
    <property type="entry name" value="Rhodanese/Cell cycle control phosphatase"/>
    <property type="match status" value="1"/>
</dbReference>
<feature type="region of interest" description="Disordered" evidence="1">
    <location>
        <begin position="151"/>
        <end position="179"/>
    </location>
</feature>
<comment type="caution">
    <text evidence="3">The sequence shown here is derived from an EMBL/GenBank/DDBJ whole genome shotgun (WGS) entry which is preliminary data.</text>
</comment>
<protein>
    <recommendedName>
        <fullName evidence="2">Rhodanese domain-containing protein</fullName>
    </recommendedName>
</protein>